<sequence length="105" mass="11778">MTEHQESVSGIILDESTTFSLDELSGACEVQVELIVALVEEGIIEPLESRSVEWQFPATQLPRARKAMHLYHDLELNLAGVALALELLDEVSELRSRLRQLESSF</sequence>
<evidence type="ECO:0000313" key="2">
    <source>
        <dbReference type="Proteomes" id="UP000294914"/>
    </source>
</evidence>
<dbReference type="Gene3D" id="1.10.1660.10">
    <property type="match status" value="1"/>
</dbReference>
<proteinExistence type="predicted"/>
<dbReference type="OrthoDB" id="5773077at2"/>
<name>A0A4R8IPT7_9GAMM</name>
<dbReference type="EMBL" id="SOQX01000002">
    <property type="protein sequence ID" value="TDY02548.1"/>
    <property type="molecule type" value="Genomic_DNA"/>
</dbReference>
<organism evidence="1 2">
    <name type="scientific">Thiohalophilus thiocyanatoxydans</name>
    <dbReference type="NCBI Taxonomy" id="381308"/>
    <lineage>
        <taxon>Bacteria</taxon>
        <taxon>Pseudomonadati</taxon>
        <taxon>Pseudomonadota</taxon>
        <taxon>Gammaproteobacteria</taxon>
        <taxon>Thiohalomonadales</taxon>
        <taxon>Thiohalophilaceae</taxon>
        <taxon>Thiohalophilus</taxon>
    </lineage>
</organism>
<keyword evidence="2" id="KW-1185">Reference proteome</keyword>
<gene>
    <name evidence="1" type="ORF">EDC23_0923</name>
</gene>
<dbReference type="Pfam" id="PF13591">
    <property type="entry name" value="MerR_2"/>
    <property type="match status" value="1"/>
</dbReference>
<evidence type="ECO:0000313" key="1">
    <source>
        <dbReference type="EMBL" id="TDY02548.1"/>
    </source>
</evidence>
<reference evidence="1 2" key="1">
    <citation type="submission" date="2019-03" db="EMBL/GenBank/DDBJ databases">
        <title>Genomic Encyclopedia of Type Strains, Phase IV (KMG-IV): sequencing the most valuable type-strain genomes for metagenomic binning, comparative biology and taxonomic classification.</title>
        <authorList>
            <person name="Goeker M."/>
        </authorList>
    </citation>
    <scope>NUCLEOTIDE SEQUENCE [LARGE SCALE GENOMIC DNA]</scope>
    <source>
        <strain evidence="1 2">DSM 16326</strain>
    </source>
</reference>
<dbReference type="Proteomes" id="UP000294914">
    <property type="component" value="Unassembled WGS sequence"/>
</dbReference>
<dbReference type="AlphaFoldDB" id="A0A4R8IPT7"/>
<comment type="caution">
    <text evidence="1">The sequence shown here is derived from an EMBL/GenBank/DDBJ whole genome shotgun (WGS) entry which is preliminary data.</text>
</comment>
<accession>A0A4R8IPT7</accession>
<protein>
    <submittedName>
        <fullName evidence="1">Chaperone modulatory protein CbpM</fullName>
    </submittedName>
</protein>
<dbReference type="RefSeq" id="WP_134081624.1">
    <property type="nucleotide sequence ID" value="NZ_SOQX01000002.1"/>
</dbReference>